<dbReference type="AlphaFoldDB" id="A0A4C2EM09"/>
<dbReference type="EMBL" id="BIXZ01000009">
    <property type="protein sequence ID" value="GCF15618.1"/>
    <property type="molecule type" value="Genomic_DNA"/>
</dbReference>
<keyword evidence="2" id="KW-1185">Reference proteome</keyword>
<protein>
    <submittedName>
        <fullName evidence="1">Uncharacterized protein</fullName>
    </submittedName>
</protein>
<sequence length="52" mass="5497">MTEKIIIEGRTIMKTVEEVITVVSAIAATATITTRGATERTKSNSICTVVTG</sequence>
<name>A0A4C2EM09_9EURY</name>
<evidence type="ECO:0000313" key="1">
    <source>
        <dbReference type="EMBL" id="GCF15618.1"/>
    </source>
</evidence>
<accession>A0A4C2EM09</accession>
<comment type="caution">
    <text evidence="1">The sequence shown here is derived from an EMBL/GenBank/DDBJ whole genome shotgun (WGS) entry which is preliminary data.</text>
</comment>
<organism evidence="1 2">
    <name type="scientific">Haloarcula mannanilytica</name>
    <dbReference type="NCBI Taxonomy" id="2509225"/>
    <lineage>
        <taxon>Archaea</taxon>
        <taxon>Methanobacteriati</taxon>
        <taxon>Methanobacteriota</taxon>
        <taxon>Stenosarchaea group</taxon>
        <taxon>Halobacteria</taxon>
        <taxon>Halobacteriales</taxon>
        <taxon>Haloarculaceae</taxon>
        <taxon>Haloarcula</taxon>
    </lineage>
</organism>
<reference evidence="1 2" key="1">
    <citation type="submission" date="2019-02" db="EMBL/GenBank/DDBJ databases">
        <title>Haloarcula mannanilyticum sp. nov., a mannan degrading haloarchaeon isolated from commercial salt.</title>
        <authorList>
            <person name="Enomoto S."/>
            <person name="Shimane Y."/>
            <person name="Kamekura M."/>
            <person name="Ito T."/>
            <person name="Moriya O."/>
            <person name="Ihara K."/>
            <person name="Takahashi-Ando N."/>
            <person name="Fukushima Y."/>
            <person name="Yoshida Y."/>
            <person name="Usama R."/>
            <person name="Takai K."/>
            <person name="Minegishi H."/>
        </authorList>
    </citation>
    <scope>NUCLEOTIDE SEQUENCE [LARGE SCALE GENOMIC DNA]</scope>
    <source>
        <strain evidence="1 2">MD130-1</strain>
    </source>
</reference>
<proteinExistence type="predicted"/>
<dbReference type="Proteomes" id="UP000304382">
    <property type="component" value="Unassembled WGS sequence"/>
</dbReference>
<gene>
    <name evidence="1" type="ORF">Harman_35530</name>
</gene>
<evidence type="ECO:0000313" key="2">
    <source>
        <dbReference type="Proteomes" id="UP000304382"/>
    </source>
</evidence>